<accession>A0A1M5KHI6</accession>
<evidence type="ECO:0000256" key="1">
    <source>
        <dbReference type="SAM" id="SignalP"/>
    </source>
</evidence>
<dbReference type="EMBL" id="FQWQ01000001">
    <property type="protein sequence ID" value="SHG52175.1"/>
    <property type="molecule type" value="Genomic_DNA"/>
</dbReference>
<keyword evidence="1" id="KW-0732">Signal</keyword>
<evidence type="ECO:0000313" key="2">
    <source>
        <dbReference type="EMBL" id="SHG52175.1"/>
    </source>
</evidence>
<protein>
    <recommendedName>
        <fullName evidence="4">Por secretion system C-terminal sorting domain-containing protein</fullName>
    </recommendedName>
</protein>
<dbReference type="RefSeq" id="WP_073131015.1">
    <property type="nucleotide sequence ID" value="NZ_FQWQ01000001.1"/>
</dbReference>
<dbReference type="AlphaFoldDB" id="A0A1M5KHI6"/>
<reference evidence="2 3" key="1">
    <citation type="submission" date="2016-11" db="EMBL/GenBank/DDBJ databases">
        <authorList>
            <person name="Jaros S."/>
            <person name="Januszkiewicz K."/>
            <person name="Wedrychowicz H."/>
        </authorList>
    </citation>
    <scope>NUCLEOTIDE SEQUENCE [LARGE SCALE GENOMIC DNA]</scope>
    <source>
        <strain evidence="2 3">DSM 24574</strain>
    </source>
</reference>
<evidence type="ECO:0008006" key="4">
    <source>
        <dbReference type="Google" id="ProtNLM"/>
    </source>
</evidence>
<gene>
    <name evidence="2" type="ORF">SAMN04488109_0646</name>
</gene>
<proteinExistence type="predicted"/>
<sequence>MIYQSLFIRIFLILLLATPLYCQATDVPIKIHITDKESGAPIQGYKVSLTTAYFGNATAAIKPIATLGLTDDCGNLTATAPLDKANFAVHGMPVDSTFILLFEHCAYGQFYKEVPAFGPVQAYEVSKPFVYELKVSTDDSKSFIKLDWKAHNSTIPVYVASGYTDFIKGEQLHITRSVDGSPAADFVYTWTYTADETGSFVDTDVNPVGNHVYVYGINPTKDYRSLPGCSSTWETISLTLNSATPASTTILPTPVPDVSHCVVLAAEKDIYQNLDVFPIPYEDRITVKPDEKIGRAFSLTVSSVLGQQLYSIQNPTLSQSGELILDLSVLPAGLQILELRTKTSRQVVRISKVR</sequence>
<name>A0A1M5KHI6_9BACT</name>
<keyword evidence="3" id="KW-1185">Reference proteome</keyword>
<feature type="chain" id="PRO_5012454690" description="Por secretion system C-terminal sorting domain-containing protein" evidence="1">
    <location>
        <begin position="25"/>
        <end position="354"/>
    </location>
</feature>
<evidence type="ECO:0000313" key="3">
    <source>
        <dbReference type="Proteomes" id="UP000184212"/>
    </source>
</evidence>
<organism evidence="2 3">
    <name type="scientific">Chryseolinea serpens</name>
    <dbReference type="NCBI Taxonomy" id="947013"/>
    <lineage>
        <taxon>Bacteria</taxon>
        <taxon>Pseudomonadati</taxon>
        <taxon>Bacteroidota</taxon>
        <taxon>Cytophagia</taxon>
        <taxon>Cytophagales</taxon>
        <taxon>Fulvivirgaceae</taxon>
        <taxon>Chryseolinea</taxon>
    </lineage>
</organism>
<dbReference type="Proteomes" id="UP000184212">
    <property type="component" value="Unassembled WGS sequence"/>
</dbReference>
<dbReference type="OrthoDB" id="9809781at2"/>
<feature type="signal peptide" evidence="1">
    <location>
        <begin position="1"/>
        <end position="24"/>
    </location>
</feature>